<dbReference type="GO" id="GO:0003700">
    <property type="term" value="F:DNA-binding transcription factor activity"/>
    <property type="evidence" value="ECO:0007669"/>
    <property type="project" value="InterPro"/>
</dbReference>
<evidence type="ECO:0000256" key="1">
    <source>
        <dbReference type="ARBA" id="ARBA00022491"/>
    </source>
</evidence>
<dbReference type="FunFam" id="1.10.10.60:FF:000132">
    <property type="entry name" value="AraC family transcriptional regulator"/>
    <property type="match status" value="1"/>
</dbReference>
<sequence>MSNFVVDHGLVNWADGPSVIVAAGRDDSMRQSEPHSHARGQLFASMRGLLTIGVADAVWVVPSVHAVWLPPHHVHSARSHGPFEGWGAYVAESSCADLPSSACTIRISNLLREAVMRAASWPLERHRALTPAQERIAGVIMDEIRDLPPEPLGLPMPQDARLQRIASALVDDPASKRDLDAWATWGALSSRTLSRRFVMETGFTFTAWRQRARLMRALEMLAAGEPVGTVALDLGYSTASAFIAVFREAFGCTPSVYQRRLLAWDVVN</sequence>
<dbReference type="PROSITE" id="PS00041">
    <property type="entry name" value="HTH_ARAC_FAMILY_1"/>
    <property type="match status" value="1"/>
</dbReference>
<dbReference type="SMART" id="SM00342">
    <property type="entry name" value="HTH_ARAC"/>
    <property type="match status" value="1"/>
</dbReference>
<dbReference type="PANTHER" id="PTHR11019:SF159">
    <property type="entry name" value="TRANSCRIPTIONAL REGULATOR-RELATED"/>
    <property type="match status" value="1"/>
</dbReference>
<dbReference type="RefSeq" id="WP_005666168.1">
    <property type="nucleotide sequence ID" value="NZ_JRYB01000001.1"/>
</dbReference>
<dbReference type="CDD" id="cd06124">
    <property type="entry name" value="cupin_NimR-like_N"/>
    <property type="match status" value="1"/>
</dbReference>
<evidence type="ECO:0000313" key="6">
    <source>
        <dbReference type="EMBL" id="OIJ42277.1"/>
    </source>
</evidence>
<dbReference type="InterPro" id="IPR011051">
    <property type="entry name" value="RmlC_Cupin_sf"/>
</dbReference>
<dbReference type="InterPro" id="IPR018060">
    <property type="entry name" value="HTH_AraC"/>
</dbReference>
<dbReference type="PANTHER" id="PTHR11019">
    <property type="entry name" value="HTH-TYPE TRANSCRIPTIONAL REGULATOR NIMR"/>
    <property type="match status" value="1"/>
</dbReference>
<dbReference type="SUPFAM" id="SSF51182">
    <property type="entry name" value="RmlC-like cupins"/>
    <property type="match status" value="1"/>
</dbReference>
<proteinExistence type="predicted"/>
<dbReference type="SUPFAM" id="SSF46689">
    <property type="entry name" value="Homeodomain-like"/>
    <property type="match status" value="1"/>
</dbReference>
<evidence type="ECO:0000256" key="4">
    <source>
        <dbReference type="ARBA" id="ARBA00023163"/>
    </source>
</evidence>
<keyword evidence="1" id="KW-0678">Repressor</keyword>
<dbReference type="EMBL" id="JRYB01000001">
    <property type="protein sequence ID" value="OIJ42277.1"/>
    <property type="molecule type" value="Genomic_DNA"/>
</dbReference>
<evidence type="ECO:0000256" key="3">
    <source>
        <dbReference type="ARBA" id="ARBA00023125"/>
    </source>
</evidence>
<dbReference type="GO" id="GO:0043565">
    <property type="term" value="F:sequence-specific DNA binding"/>
    <property type="evidence" value="ECO:0007669"/>
    <property type="project" value="InterPro"/>
</dbReference>
<dbReference type="InterPro" id="IPR009057">
    <property type="entry name" value="Homeodomain-like_sf"/>
</dbReference>
<dbReference type="Proteomes" id="UP000180246">
    <property type="component" value="Unassembled WGS sequence"/>
</dbReference>
<keyword evidence="4" id="KW-0804">Transcription</keyword>
<dbReference type="PROSITE" id="PS01124">
    <property type="entry name" value="HTH_ARAC_FAMILY_2"/>
    <property type="match status" value="1"/>
</dbReference>
<protein>
    <submittedName>
        <fullName evidence="6">Helix-turn-helix domain protein</fullName>
    </submittedName>
</protein>
<keyword evidence="2" id="KW-0805">Transcription regulation</keyword>
<dbReference type="InterPro" id="IPR020449">
    <property type="entry name" value="Tscrpt_reg_AraC-type_HTH"/>
</dbReference>
<dbReference type="InterPro" id="IPR018062">
    <property type="entry name" value="HTH_AraC-typ_CS"/>
</dbReference>
<gene>
    <name evidence="6" type="ORF">LO55_2784</name>
</gene>
<dbReference type="Gene3D" id="1.10.10.60">
    <property type="entry name" value="Homeodomain-like"/>
    <property type="match status" value="1"/>
</dbReference>
<dbReference type="PRINTS" id="PR00032">
    <property type="entry name" value="HTHARAC"/>
</dbReference>
<accession>A0A1S2NB08</accession>
<feature type="domain" description="HTH araC/xylS-type" evidence="5">
    <location>
        <begin position="163"/>
        <end position="260"/>
    </location>
</feature>
<keyword evidence="3" id="KW-0238">DNA-binding</keyword>
<evidence type="ECO:0000313" key="7">
    <source>
        <dbReference type="Proteomes" id="UP000180246"/>
    </source>
</evidence>
<name>A0A1S2NB08_9BURK</name>
<evidence type="ECO:0000256" key="2">
    <source>
        <dbReference type="ARBA" id="ARBA00023015"/>
    </source>
</evidence>
<evidence type="ECO:0000259" key="5">
    <source>
        <dbReference type="PROSITE" id="PS01124"/>
    </source>
</evidence>
<dbReference type="AlphaFoldDB" id="A0A1S2NB08"/>
<comment type="caution">
    <text evidence="6">The sequence shown here is derived from an EMBL/GenBank/DDBJ whole genome shotgun (WGS) entry which is preliminary data.</text>
</comment>
<reference evidence="6 7" key="1">
    <citation type="submission" date="2014-10" db="EMBL/GenBank/DDBJ databases">
        <authorList>
            <person name="Seo M.-J."/>
            <person name="Seok Y.J."/>
            <person name="Cha I.-T."/>
        </authorList>
    </citation>
    <scope>NUCLEOTIDE SEQUENCE [LARGE SCALE GENOMIC DNA]</scope>
    <source>
        <strain evidence="6 7">NEU</strain>
    </source>
</reference>
<dbReference type="Pfam" id="PF12833">
    <property type="entry name" value="HTH_18"/>
    <property type="match status" value="1"/>
</dbReference>
<organism evidence="6 7">
    <name type="scientific">Massilia timonae</name>
    <dbReference type="NCBI Taxonomy" id="47229"/>
    <lineage>
        <taxon>Bacteria</taxon>
        <taxon>Pseudomonadati</taxon>
        <taxon>Pseudomonadota</taxon>
        <taxon>Betaproteobacteria</taxon>
        <taxon>Burkholderiales</taxon>
        <taxon>Oxalobacteraceae</taxon>
        <taxon>Telluria group</taxon>
        <taxon>Massilia</taxon>
    </lineage>
</organism>